<reference evidence="1" key="1">
    <citation type="submission" date="2020-08" db="EMBL/GenBank/DDBJ databases">
        <title>Genome public.</title>
        <authorList>
            <person name="Liu C."/>
            <person name="Sun Q."/>
        </authorList>
    </citation>
    <scope>NUCLEOTIDE SEQUENCE</scope>
    <source>
        <strain evidence="1">BX12</strain>
    </source>
</reference>
<dbReference type="AlphaFoldDB" id="A0A923SS30"/>
<evidence type="ECO:0000313" key="2">
    <source>
        <dbReference type="Proteomes" id="UP000602647"/>
    </source>
</evidence>
<organism evidence="1 2">
    <name type="scientific">Zhenpiania hominis</name>
    <dbReference type="NCBI Taxonomy" id="2763644"/>
    <lineage>
        <taxon>Bacteria</taxon>
        <taxon>Bacillati</taxon>
        <taxon>Bacillota</taxon>
        <taxon>Clostridia</taxon>
        <taxon>Peptostreptococcales</taxon>
        <taxon>Anaerovoracaceae</taxon>
        <taxon>Zhenpiania</taxon>
    </lineage>
</organism>
<dbReference type="RefSeq" id="WP_187304406.1">
    <property type="nucleotide sequence ID" value="NZ_JACRYT010000032.1"/>
</dbReference>
<evidence type="ECO:0000313" key="1">
    <source>
        <dbReference type="EMBL" id="MBC6681311.1"/>
    </source>
</evidence>
<keyword evidence="2" id="KW-1185">Reference proteome</keyword>
<dbReference type="Proteomes" id="UP000602647">
    <property type="component" value="Unassembled WGS sequence"/>
</dbReference>
<proteinExistence type="predicted"/>
<evidence type="ECO:0008006" key="3">
    <source>
        <dbReference type="Google" id="ProtNLM"/>
    </source>
</evidence>
<comment type="caution">
    <text evidence="1">The sequence shown here is derived from an EMBL/GenBank/DDBJ whole genome shotgun (WGS) entry which is preliminary data.</text>
</comment>
<dbReference type="EMBL" id="JACRYT010000032">
    <property type="protein sequence ID" value="MBC6681311.1"/>
    <property type="molecule type" value="Genomic_DNA"/>
</dbReference>
<protein>
    <recommendedName>
        <fullName evidence="3">Phage protein</fullName>
    </recommendedName>
</protein>
<accession>A0A923SS30</accession>
<name>A0A923SS30_9FIRM</name>
<gene>
    <name evidence="1" type="ORF">H9L42_15990</name>
</gene>
<sequence>MVDMKLAEQAVKSLWRDTMTVIEHRKVKKENGITGFEDVETIKGEPCKIIFKTLQATDQQEAAGLTQGIKLLCDKNRTIPEGSKILVLHEGIETAYRQSGKPAVYSVHQEIMLELFERWA</sequence>